<dbReference type="InterPro" id="IPR002502">
    <property type="entry name" value="Amidase_domain"/>
</dbReference>
<proteinExistence type="inferred from homology"/>
<keyword evidence="5" id="KW-0378">Hydrolase</keyword>
<dbReference type="InterPro" id="IPR006311">
    <property type="entry name" value="TAT_signal"/>
</dbReference>
<organism evidence="5">
    <name type="scientific">Streptomyces sp. NBC_00093</name>
    <dbReference type="NCBI Taxonomy" id="2975649"/>
    <lineage>
        <taxon>Bacteria</taxon>
        <taxon>Bacillati</taxon>
        <taxon>Actinomycetota</taxon>
        <taxon>Actinomycetes</taxon>
        <taxon>Kitasatosporales</taxon>
        <taxon>Streptomycetaceae</taxon>
        <taxon>Streptomyces</taxon>
    </lineage>
</organism>
<dbReference type="InterPro" id="IPR015510">
    <property type="entry name" value="PGRP"/>
</dbReference>
<dbReference type="InterPro" id="IPR006619">
    <property type="entry name" value="PGRP_domain_met/bac"/>
</dbReference>
<dbReference type="PANTHER" id="PTHR11022:SF41">
    <property type="entry name" value="PEPTIDOGLYCAN-RECOGNITION PROTEIN LC-RELATED"/>
    <property type="match status" value="1"/>
</dbReference>
<evidence type="ECO:0000259" key="4">
    <source>
        <dbReference type="SMART" id="SM00701"/>
    </source>
</evidence>
<dbReference type="Pfam" id="PF01510">
    <property type="entry name" value="Amidase_2"/>
    <property type="match status" value="1"/>
</dbReference>
<evidence type="ECO:0000259" key="3">
    <source>
        <dbReference type="SMART" id="SM00644"/>
    </source>
</evidence>
<dbReference type="Gene3D" id="3.40.80.10">
    <property type="entry name" value="Peptidoglycan recognition protein-like"/>
    <property type="match status" value="1"/>
</dbReference>
<sequence>MSVPPPSSPSHRRKVPFTRRGVIGAAGAVAVGGALTPVVFAAGSGGDSDSGASVTTDSASGTAGTEPQKFPATRTEAATGTAEASAAFAISYVGVRWSGAADGAGIKFADGDSAPGKWQDLSGGCATVEGGGTALVAAGDATAYELKLPDGASVSGVRSLAIDTTGGADKTFHVPTEPTRVRGVQYLSRPAWGADESKRYKDGKVNSPEAYYPFQTITVHHTDGVNNDPDPAATVRAIYEYHAVTLDWGDIGYHFLIDEAGVVYEGRYSGDDLVPAFDKDGNLVTAFHTGGFNSGNLGIALLGNLVSQPPTDAAKASLIRLIKVIARFKGLDPQAKLTYVNPVNGVTKDVNAISGHRDWLSTECPGQTMYDLLGEVRTAVAGK</sequence>
<accession>A0AAU2A5I9</accession>
<dbReference type="InterPro" id="IPR036505">
    <property type="entry name" value="Amidase/PGRP_sf"/>
</dbReference>
<dbReference type="GO" id="GO:0009253">
    <property type="term" value="P:peptidoglycan catabolic process"/>
    <property type="evidence" value="ECO:0007669"/>
    <property type="project" value="InterPro"/>
</dbReference>
<dbReference type="GO" id="GO:0008745">
    <property type="term" value="F:N-acetylmuramoyl-L-alanine amidase activity"/>
    <property type="evidence" value="ECO:0007669"/>
    <property type="project" value="UniProtKB-EC"/>
</dbReference>
<gene>
    <name evidence="5" type="ORF">OHA22_28615</name>
</gene>
<dbReference type="SMART" id="SM00701">
    <property type="entry name" value="PGRP"/>
    <property type="match status" value="1"/>
</dbReference>
<name>A0AAU2A5I9_9ACTN</name>
<dbReference type="GO" id="GO:0008270">
    <property type="term" value="F:zinc ion binding"/>
    <property type="evidence" value="ECO:0007669"/>
    <property type="project" value="InterPro"/>
</dbReference>
<dbReference type="SUPFAM" id="SSF55846">
    <property type="entry name" value="N-acetylmuramoyl-L-alanine amidase-like"/>
    <property type="match status" value="1"/>
</dbReference>
<feature type="domain" description="N-acetylmuramoyl-L-alanine amidase" evidence="3">
    <location>
        <begin position="202"/>
        <end position="366"/>
    </location>
</feature>
<evidence type="ECO:0000313" key="5">
    <source>
        <dbReference type="EMBL" id="WTT19211.1"/>
    </source>
</evidence>
<protein>
    <submittedName>
        <fullName evidence="5">N-acetylmuramoyl-L-alanine amidase</fullName>
        <ecNumber evidence="5">3.5.1.28</ecNumber>
    </submittedName>
</protein>
<dbReference type="EMBL" id="CP108222">
    <property type="protein sequence ID" value="WTT19211.1"/>
    <property type="molecule type" value="Genomic_DNA"/>
</dbReference>
<dbReference type="CDD" id="cd06583">
    <property type="entry name" value="PGRP"/>
    <property type="match status" value="1"/>
</dbReference>
<dbReference type="AlphaFoldDB" id="A0AAU2A5I9"/>
<reference evidence="5" key="1">
    <citation type="submission" date="2022-10" db="EMBL/GenBank/DDBJ databases">
        <title>The complete genomes of actinobacterial strains from the NBC collection.</title>
        <authorList>
            <person name="Joergensen T.S."/>
            <person name="Alvarez Arevalo M."/>
            <person name="Sterndorff E.B."/>
            <person name="Faurdal D."/>
            <person name="Vuksanovic O."/>
            <person name="Mourched A.-S."/>
            <person name="Charusanti P."/>
            <person name="Shaw S."/>
            <person name="Blin K."/>
            <person name="Weber T."/>
        </authorList>
    </citation>
    <scope>NUCLEOTIDE SEQUENCE</scope>
    <source>
        <strain evidence="5">NBC_00093</strain>
    </source>
</reference>
<evidence type="ECO:0000256" key="1">
    <source>
        <dbReference type="ARBA" id="ARBA00007553"/>
    </source>
</evidence>
<dbReference type="EC" id="3.5.1.28" evidence="5"/>
<dbReference type="SMART" id="SM00644">
    <property type="entry name" value="Ami_2"/>
    <property type="match status" value="1"/>
</dbReference>
<dbReference type="PANTHER" id="PTHR11022">
    <property type="entry name" value="PEPTIDOGLYCAN RECOGNITION PROTEIN"/>
    <property type="match status" value="1"/>
</dbReference>
<comment type="similarity">
    <text evidence="1">Belongs to the N-acetylmuramoyl-L-alanine amidase 2 family.</text>
</comment>
<feature type="region of interest" description="Disordered" evidence="2">
    <location>
        <begin position="44"/>
        <end position="72"/>
    </location>
</feature>
<feature type="compositionally biased region" description="Low complexity" evidence="2">
    <location>
        <begin position="49"/>
        <end position="65"/>
    </location>
</feature>
<dbReference type="PROSITE" id="PS51318">
    <property type="entry name" value="TAT"/>
    <property type="match status" value="1"/>
</dbReference>
<evidence type="ECO:0000256" key="2">
    <source>
        <dbReference type="SAM" id="MobiDB-lite"/>
    </source>
</evidence>
<feature type="domain" description="Peptidoglycan recognition protein family" evidence="4">
    <location>
        <begin position="184"/>
        <end position="344"/>
    </location>
</feature>